<dbReference type="InterPro" id="IPR013783">
    <property type="entry name" value="Ig-like_fold"/>
</dbReference>
<keyword evidence="5" id="KW-1185">Reference proteome</keyword>
<dbReference type="PANTHER" id="PTHR46708:SF2">
    <property type="entry name" value="FIBRONECTIN TYPE-III DOMAIN-CONTAINING PROTEIN"/>
    <property type="match status" value="1"/>
</dbReference>
<dbReference type="Ensembl" id="ENSPCET00000023340.1">
    <property type="protein sequence ID" value="ENSPCEP00000022583.1"/>
    <property type="gene ID" value="ENSPCEG00000017223.1"/>
</dbReference>
<evidence type="ECO:0000256" key="2">
    <source>
        <dbReference type="SAM" id="MobiDB-lite"/>
    </source>
</evidence>
<protein>
    <recommendedName>
        <fullName evidence="3">Fibronectin type-III domain-containing protein</fullName>
    </recommendedName>
</protein>
<dbReference type="Pfam" id="PF00041">
    <property type="entry name" value="fn3"/>
    <property type="match status" value="1"/>
</dbReference>
<dbReference type="CDD" id="cd00063">
    <property type="entry name" value="FN3"/>
    <property type="match status" value="1"/>
</dbReference>
<dbReference type="Proteomes" id="UP000694393">
    <property type="component" value="Unplaced"/>
</dbReference>
<organism evidence="4 5">
    <name type="scientific">Pelusios castaneus</name>
    <name type="common">West African mud turtle</name>
    <dbReference type="NCBI Taxonomy" id="367368"/>
    <lineage>
        <taxon>Eukaryota</taxon>
        <taxon>Metazoa</taxon>
        <taxon>Chordata</taxon>
        <taxon>Craniata</taxon>
        <taxon>Vertebrata</taxon>
        <taxon>Euteleostomi</taxon>
        <taxon>Archelosauria</taxon>
        <taxon>Testudinata</taxon>
        <taxon>Testudines</taxon>
        <taxon>Pleurodira</taxon>
        <taxon>Pelomedusidae</taxon>
        <taxon>Pelusios</taxon>
    </lineage>
</organism>
<keyword evidence="1" id="KW-0677">Repeat</keyword>
<reference evidence="4" key="2">
    <citation type="submission" date="2025-09" db="UniProtKB">
        <authorList>
            <consortium name="Ensembl"/>
        </authorList>
    </citation>
    <scope>IDENTIFICATION</scope>
</reference>
<dbReference type="Gene3D" id="2.60.40.10">
    <property type="entry name" value="Immunoglobulins"/>
    <property type="match status" value="1"/>
</dbReference>
<dbReference type="InterPro" id="IPR003961">
    <property type="entry name" value="FN3_dom"/>
</dbReference>
<feature type="region of interest" description="Disordered" evidence="2">
    <location>
        <begin position="66"/>
        <end position="86"/>
    </location>
</feature>
<dbReference type="PANTHER" id="PTHR46708">
    <property type="entry name" value="TENASCIN"/>
    <property type="match status" value="1"/>
</dbReference>
<evidence type="ECO:0000256" key="1">
    <source>
        <dbReference type="ARBA" id="ARBA00022737"/>
    </source>
</evidence>
<feature type="domain" description="Fibronectin type-III" evidence="3">
    <location>
        <begin position="1"/>
        <end position="86"/>
    </location>
</feature>
<dbReference type="InterPro" id="IPR036116">
    <property type="entry name" value="FN3_sf"/>
</dbReference>
<proteinExistence type="predicted"/>
<accession>A0A8C8SR42</accession>
<dbReference type="PROSITE" id="PS50853">
    <property type="entry name" value="FN3"/>
    <property type="match status" value="1"/>
</dbReference>
<dbReference type="SUPFAM" id="SSF49265">
    <property type="entry name" value="Fibronectin type III"/>
    <property type="match status" value="1"/>
</dbReference>
<evidence type="ECO:0000313" key="5">
    <source>
        <dbReference type="Proteomes" id="UP000694393"/>
    </source>
</evidence>
<dbReference type="AlphaFoldDB" id="A0A8C8SR42"/>
<feature type="compositionally biased region" description="Polar residues" evidence="2">
    <location>
        <begin position="77"/>
        <end position="86"/>
    </location>
</feature>
<evidence type="ECO:0000259" key="3">
    <source>
        <dbReference type="PROSITE" id="PS50853"/>
    </source>
</evidence>
<name>A0A8C8SR42_9SAUR</name>
<reference evidence="4" key="1">
    <citation type="submission" date="2025-08" db="UniProtKB">
        <authorList>
            <consortium name="Ensembl"/>
        </authorList>
    </citation>
    <scope>IDENTIFICATION</scope>
</reference>
<sequence>GVSLVAPSMDLRWEPPAAQHDGYTLLYGPSGRDSAEPPTRLALPPDRATLTLSGLRSGTRYALTLTAHHGPEESPPARTTSVRTDP</sequence>
<evidence type="ECO:0000313" key="4">
    <source>
        <dbReference type="Ensembl" id="ENSPCEP00000022583.1"/>
    </source>
</evidence>
<dbReference type="InterPro" id="IPR050991">
    <property type="entry name" value="ECM_Regulatory_Proteins"/>
</dbReference>